<evidence type="ECO:0008006" key="3">
    <source>
        <dbReference type="Google" id="ProtNLM"/>
    </source>
</evidence>
<dbReference type="STRING" id="997884.HMPREF1068_01350"/>
<gene>
    <name evidence="1" type="ORF">HMPREF1068_01350</name>
</gene>
<reference evidence="1 2" key="1">
    <citation type="submission" date="2012-02" db="EMBL/GenBank/DDBJ databases">
        <title>The Genome Sequence of Bacteroides nordii CL02T12C05.</title>
        <authorList>
            <consortium name="The Broad Institute Genome Sequencing Platform"/>
            <person name="Earl A."/>
            <person name="Ward D."/>
            <person name="Feldgarden M."/>
            <person name="Gevers D."/>
            <person name="Zitomersky N.L."/>
            <person name="Coyne M.J."/>
            <person name="Comstock L.E."/>
            <person name="Young S.K."/>
            <person name="Zeng Q."/>
            <person name="Gargeya S."/>
            <person name="Fitzgerald M."/>
            <person name="Haas B."/>
            <person name="Abouelleil A."/>
            <person name="Alvarado L."/>
            <person name="Arachchi H.M."/>
            <person name="Berlin A."/>
            <person name="Chapman S.B."/>
            <person name="Gearin G."/>
            <person name="Goldberg J."/>
            <person name="Griggs A."/>
            <person name="Gujja S."/>
            <person name="Hansen M."/>
            <person name="Heiman D."/>
            <person name="Howarth C."/>
            <person name="Larimer J."/>
            <person name="Lui A."/>
            <person name="MacDonald P.J.P."/>
            <person name="McCowen C."/>
            <person name="Montmayeur A."/>
            <person name="Murphy C."/>
            <person name="Neiman D."/>
            <person name="Pearson M."/>
            <person name="Priest M."/>
            <person name="Roberts A."/>
            <person name="Saif S."/>
            <person name="Shea T."/>
            <person name="Sisk P."/>
            <person name="Stolte C."/>
            <person name="Sykes S."/>
            <person name="Wortman J."/>
            <person name="Nusbaum C."/>
            <person name="Birren B."/>
        </authorList>
    </citation>
    <scope>NUCLEOTIDE SEQUENCE [LARGE SCALE GENOMIC DNA]</scope>
    <source>
        <strain evidence="1 2">CL02T12C05</strain>
    </source>
</reference>
<dbReference type="PROSITE" id="PS51257">
    <property type="entry name" value="PROKAR_LIPOPROTEIN"/>
    <property type="match status" value="1"/>
</dbReference>
<dbReference type="RefSeq" id="WP_007484325.1">
    <property type="nucleotide sequence ID" value="NZ_JH724314.1"/>
</dbReference>
<organism evidence="1 2">
    <name type="scientific">Bacteroides nordii CL02T12C05</name>
    <dbReference type="NCBI Taxonomy" id="997884"/>
    <lineage>
        <taxon>Bacteria</taxon>
        <taxon>Pseudomonadati</taxon>
        <taxon>Bacteroidota</taxon>
        <taxon>Bacteroidia</taxon>
        <taxon>Bacteroidales</taxon>
        <taxon>Bacteroidaceae</taxon>
        <taxon>Bacteroides</taxon>
    </lineage>
</organism>
<sequence>MIYNNRVLFIFNAVCIFFFLSCSSYPKEVEEALSMSGNNRKELIRVLEYYNTNDRLKFKAACFLISNMPYHRSRYSLELPGSYLQYFKMVDSIGHVIPDANHNDSLTRALSRQYALLSLPTGKVNQVNDVQQITAEFLIENIDEAFYEWQHSPLLKDIPFDDFKEWILPYRTVDESFVGNKPMLKSVIHDKLLVSNTGNIYAAIENYKKYVGWQKEMNKYVTSEEHIGPFDLFIPAFKMDCNNLAARTCNYFRACGIPTVYEFTPQWPDKDSSHYWCASPDSAGILCPYTPPYNNLWEDWPLDLKYTGKVYQRTFGVMKDSPYFLKNETEMLPSVFDTPTIKDVTERYHTCIEITLPMNIHTSNNLAYLSFFNTQGELSPVAWGKVSHWRHRVTFRKVPVNMLFFPSYMSEDGQMVPFGKPFILKKDSVSKHIVREELQSDTKSTVRMRLLRKYPSKRHLANDRKNLKGTRILGSDHWTGPFDTLQIIREVPDSYWQEYLLNNDKKYRYYRLHRDSMPVDIAELEFLGEEISGHRTDIPSALPILTITDAPVENKPLKKINGEPMHTGVLYYKAYDSDPETFARWGFFGMDFKRPVCITHIRLLPRTATNIIEPGYRYLLLYYHENQWVELKEIVSKYNFLEVDSVPAGTIYWLKNLDKGKEELPFFYMDGRQVFINEFM</sequence>
<dbReference type="AlphaFoldDB" id="I9S8X1"/>
<proteinExistence type="predicted"/>
<dbReference type="eggNOG" id="COG1305">
    <property type="taxonomic scope" value="Bacteria"/>
</dbReference>
<dbReference type="PATRIC" id="fig|997884.3.peg.1375"/>
<dbReference type="PANTHER" id="PTHR35532:SF5">
    <property type="entry name" value="CARBOHYDRATE-BINDING DOMAIN-CONTAINING PROTEIN"/>
    <property type="match status" value="1"/>
</dbReference>
<dbReference type="EMBL" id="AGXS01000015">
    <property type="protein sequence ID" value="EIY51803.1"/>
    <property type="molecule type" value="Genomic_DNA"/>
</dbReference>
<evidence type="ECO:0000313" key="2">
    <source>
        <dbReference type="Proteomes" id="UP000003089"/>
    </source>
</evidence>
<evidence type="ECO:0000313" key="1">
    <source>
        <dbReference type="EMBL" id="EIY51803.1"/>
    </source>
</evidence>
<dbReference type="Gene3D" id="2.60.120.260">
    <property type="entry name" value="Galactose-binding domain-like"/>
    <property type="match status" value="1"/>
</dbReference>
<comment type="caution">
    <text evidence="1">The sequence shown here is derived from an EMBL/GenBank/DDBJ whole genome shotgun (WGS) entry which is preliminary data.</text>
</comment>
<name>I9S8X1_9BACE</name>
<dbReference type="Proteomes" id="UP000003089">
    <property type="component" value="Unassembled WGS sequence"/>
</dbReference>
<keyword evidence="2" id="KW-1185">Reference proteome</keyword>
<accession>I9S8X1</accession>
<dbReference type="PANTHER" id="PTHR35532">
    <property type="entry name" value="SIMILAR TO POLYHYDROXYALKANOATE DEPOLYMERASE"/>
    <property type="match status" value="1"/>
</dbReference>
<dbReference type="HOGENOM" id="CLU_014876_0_0_10"/>
<protein>
    <recommendedName>
        <fullName evidence="3">F5/8 type C domain-containing protein</fullName>
    </recommendedName>
</protein>